<dbReference type="PANTHER" id="PTHR22683">
    <property type="entry name" value="SPORULATION PROTEIN RELATED"/>
    <property type="match status" value="1"/>
</dbReference>
<feature type="region of interest" description="Disordered" evidence="1">
    <location>
        <begin position="32"/>
        <end position="91"/>
    </location>
</feature>
<gene>
    <name evidence="2" type="ORF">AWC04_03840</name>
</gene>
<feature type="compositionally biased region" description="Low complexity" evidence="1">
    <location>
        <begin position="51"/>
        <end position="62"/>
    </location>
</feature>
<dbReference type="InterPro" id="IPR002543">
    <property type="entry name" value="FtsK_dom"/>
</dbReference>
<dbReference type="STRING" id="1793.AWC04_03840"/>
<feature type="compositionally biased region" description="Basic and acidic residues" evidence="1">
    <location>
        <begin position="63"/>
        <end position="72"/>
    </location>
</feature>
<dbReference type="EMBL" id="LQOJ01000019">
    <property type="protein sequence ID" value="ORV07554.1"/>
    <property type="molecule type" value="Genomic_DNA"/>
</dbReference>
<keyword evidence="3" id="KW-1185">Reference proteome</keyword>
<proteinExistence type="predicted"/>
<dbReference type="CDD" id="cd01127">
    <property type="entry name" value="TrwB_TraG_TraD_VirD4"/>
    <property type="match status" value="1"/>
</dbReference>
<feature type="region of interest" description="Disordered" evidence="1">
    <location>
        <begin position="617"/>
        <end position="641"/>
    </location>
</feature>
<reference evidence="2 3" key="1">
    <citation type="submission" date="2016-01" db="EMBL/GenBank/DDBJ databases">
        <title>The new phylogeny of the genus Mycobacterium.</title>
        <authorList>
            <person name="Tarcisio F."/>
            <person name="Conor M."/>
            <person name="Antonella G."/>
            <person name="Elisabetta G."/>
            <person name="Giulia F.S."/>
            <person name="Sara T."/>
            <person name="Anna F."/>
            <person name="Clotilde B."/>
            <person name="Roberto B."/>
            <person name="Veronica D.S."/>
            <person name="Fabio R."/>
            <person name="Monica P."/>
            <person name="Olivier J."/>
            <person name="Enrico T."/>
            <person name="Nicola S."/>
        </authorList>
    </citation>
    <scope>NUCLEOTIDE SEQUENCE [LARGE SCALE GENOMIC DNA]</scope>
    <source>
        <strain evidence="2 3">DSM 44179</strain>
    </source>
</reference>
<dbReference type="GO" id="GO:0005524">
    <property type="term" value="F:ATP binding"/>
    <property type="evidence" value="ECO:0007669"/>
    <property type="project" value="UniProtKB-UniRule"/>
</dbReference>
<evidence type="ECO:0000313" key="3">
    <source>
        <dbReference type="Proteomes" id="UP000193484"/>
    </source>
</evidence>
<dbReference type="AlphaFoldDB" id="A0A1X1RJ22"/>
<dbReference type="InterPro" id="IPR027417">
    <property type="entry name" value="P-loop_NTPase"/>
</dbReference>
<accession>A0A1X1RJ22</accession>
<sequence length="768" mass="82959">MGMFRRLDPVQHRDRFRHELKMDRDEFAWRQRREMNEDKREDRARELRLKAQQQQATAAQRAADQREKEAARAEAAAWSRPVTRYTGGTSRGDRHLGEPLIVEHFALPVSVAVLPPVGSGAPPLVSAAEVFLDADPALRDDAEWISTVGKPVHAAFKTVDQRYGGLLSRLRDHNWWRDVCKAAGVVLTSAVDEPRKTPRGLPVTRKVTTHDLPTITDLRIAEDGLRIRIGARVGDTAARWAKGLDTLRAAFKSAGANASKMRVIEDRAGNVVLVLDDAPSTFPKAVAPPAVEPVTSTAQAAKLYPSLVWPLGVDSKGKPITATLDKFPHVLVAGSTGGGKSVWLRTVIEALRLQGASVYVADGKRSDYVALAGLPGIRMVSTEPAAHTVAVAEVYETMESRREEASRAKAAGEANPYAKYPPILLVLDEFATMRSDWVGLGGRDKDASVADMIAALLRVGREPRCHVILSSQDIYVENVPQGWQDNMPMFASFGAPSPRTLSSGAIPERLRPDAQRIGDRITRETPGRALYVDRENFLIREVQTYYGYSPGTTSLAPKADPKVAPPTPEVRAAWELASETAEQVPWLYPRVGIKALDGAWRKGALRDIAATPTVALTDRDGNVKPGLEKFDPTNPDWLGAERLGGRKRRADGFDDEPAPLATVTPIKAPRATAPADSGAATATASDPLAGLVPSAAELAAMSVSERIEVLRLVAQIRGGEAAPAPEPVVETTPAPDPTPEPVEPVAETAPEPVKPCPAAFDPAAASDF</sequence>
<feature type="region of interest" description="Disordered" evidence="1">
    <location>
        <begin position="720"/>
        <end position="768"/>
    </location>
</feature>
<dbReference type="OrthoDB" id="4640630at2"/>
<protein>
    <submittedName>
        <fullName evidence="2">Uncharacterized protein</fullName>
    </submittedName>
</protein>
<organism evidence="2 3">
    <name type="scientific">Mycolicibacterium fallax</name>
    <name type="common">Mycobacterium fallax</name>
    <dbReference type="NCBI Taxonomy" id="1793"/>
    <lineage>
        <taxon>Bacteria</taxon>
        <taxon>Bacillati</taxon>
        <taxon>Actinomycetota</taxon>
        <taxon>Actinomycetes</taxon>
        <taxon>Mycobacteriales</taxon>
        <taxon>Mycobacteriaceae</taxon>
        <taxon>Mycolicibacterium</taxon>
    </lineage>
</organism>
<feature type="compositionally biased region" description="Basic and acidic residues" evidence="1">
    <location>
        <begin position="32"/>
        <end position="49"/>
    </location>
</feature>
<dbReference type="RefSeq" id="WP_085093274.1">
    <property type="nucleotide sequence ID" value="NZ_AP022603.1"/>
</dbReference>
<evidence type="ECO:0000313" key="2">
    <source>
        <dbReference type="EMBL" id="ORV07554.1"/>
    </source>
</evidence>
<dbReference type="Pfam" id="PF01580">
    <property type="entry name" value="FtsK_SpoIIIE"/>
    <property type="match status" value="1"/>
</dbReference>
<feature type="compositionally biased region" description="Basic and acidic residues" evidence="1">
    <location>
        <begin position="617"/>
        <end position="631"/>
    </location>
</feature>
<evidence type="ECO:0000256" key="1">
    <source>
        <dbReference type="SAM" id="MobiDB-lite"/>
    </source>
</evidence>
<feature type="compositionally biased region" description="Low complexity" evidence="1">
    <location>
        <begin position="720"/>
        <end position="733"/>
    </location>
</feature>
<comment type="caution">
    <text evidence="2">The sequence shown here is derived from an EMBL/GenBank/DDBJ whole genome shotgun (WGS) entry which is preliminary data.</text>
</comment>
<feature type="compositionally biased region" description="Low complexity" evidence="1">
    <location>
        <begin position="743"/>
        <end position="768"/>
    </location>
</feature>
<dbReference type="Gene3D" id="3.40.50.300">
    <property type="entry name" value="P-loop containing nucleotide triphosphate hydrolases"/>
    <property type="match status" value="1"/>
</dbReference>
<dbReference type="Proteomes" id="UP000193484">
    <property type="component" value="Unassembled WGS sequence"/>
</dbReference>
<dbReference type="PROSITE" id="PS50901">
    <property type="entry name" value="FTSK"/>
    <property type="match status" value="1"/>
</dbReference>
<dbReference type="InterPro" id="IPR050206">
    <property type="entry name" value="FtsK/SpoIIIE/SftA"/>
</dbReference>
<name>A0A1X1RJ22_MYCFA</name>
<dbReference type="GO" id="GO:0003677">
    <property type="term" value="F:DNA binding"/>
    <property type="evidence" value="ECO:0007669"/>
    <property type="project" value="InterPro"/>
</dbReference>
<dbReference type="SUPFAM" id="SSF52540">
    <property type="entry name" value="P-loop containing nucleoside triphosphate hydrolases"/>
    <property type="match status" value="1"/>
</dbReference>
<dbReference type="PANTHER" id="PTHR22683:SF47">
    <property type="entry name" value="FTSK DOMAIN-CONTAINING PROTEIN YDCQ"/>
    <property type="match status" value="1"/>
</dbReference>